<dbReference type="SUPFAM" id="SSF52047">
    <property type="entry name" value="RNI-like"/>
    <property type="match status" value="1"/>
</dbReference>
<name>A0ABQ8F3I6_9FUNG</name>
<dbReference type="PANTHER" id="PTHR13318">
    <property type="entry name" value="PARTNER OF PAIRED, ISOFORM B-RELATED"/>
    <property type="match status" value="1"/>
</dbReference>
<dbReference type="EMBL" id="JAFCIX010000438">
    <property type="protein sequence ID" value="KAH6589961.1"/>
    <property type="molecule type" value="Genomic_DNA"/>
</dbReference>
<feature type="region of interest" description="Disordered" evidence="1">
    <location>
        <begin position="1"/>
        <end position="103"/>
    </location>
</feature>
<gene>
    <name evidence="2" type="ORF">BASA50_009663</name>
</gene>
<keyword evidence="3" id="KW-1185">Reference proteome</keyword>
<comment type="caution">
    <text evidence="2">The sequence shown here is derived from an EMBL/GenBank/DDBJ whole genome shotgun (WGS) entry which is preliminary data.</text>
</comment>
<feature type="compositionally biased region" description="Polar residues" evidence="1">
    <location>
        <begin position="1"/>
        <end position="18"/>
    </location>
</feature>
<reference evidence="2 3" key="1">
    <citation type="submission" date="2021-02" db="EMBL/GenBank/DDBJ databases">
        <title>Variation within the Batrachochytrium salamandrivorans European outbreak.</title>
        <authorList>
            <person name="Kelly M."/>
            <person name="Pasmans F."/>
            <person name="Shea T.P."/>
            <person name="Munoz J.F."/>
            <person name="Carranza S."/>
            <person name="Cuomo C.A."/>
            <person name="Martel A."/>
        </authorList>
    </citation>
    <scope>NUCLEOTIDE SEQUENCE [LARGE SCALE GENOMIC DNA]</scope>
    <source>
        <strain evidence="2 3">AMFP18/2</strain>
    </source>
</reference>
<sequence length="736" mass="81671">MPSLSTDTISQCTNSNPSLDVVVPADRMSLTSSSNSVWQDQGKRPHISSYDVPSEANSTESSKENSSDTLTTESWRDEGYGSWEEPSPMIERTSFDPDASTHATRDQCILYPRTFHTTMLPISPLPRTDKSLNIPDKLIAALQPLPYRFSHSSNGACTIGRRNPSLFAIHGESSRKQTIIEDGNESENKYVGLSLMLKAYPEQNVPFTYPPEWPSGGYSISDNSSSEISSVIKSVDFPKIPNSSIRKYSIFLPELLCLVHKFTRVISPCPRSAQRTILSACLVNKHWYECSMSMLWEHPYLASENTVLKFANSCNSSPHPFIPEINHIHTGSSTRDSFSDLSLRKNGSLVRKLDLGRVRLHDPTHSSIFAILAAQCTSVRAVRIWCESLDIFTLQRLATCSPFLDTLIISGNLGPWIDVCDSSLVNFVHVLSTLRVLQVDVGFDGDSGRNRLSRLISANVGPSMRHFRLAGADDDERVMDICGRCPNLEVLLYGWGNITDRAIIHISTLVHNLRVLDLRGCQKAVVPHAMQLLFSRCRHLESIDLSFTSGGDEVLISLIQYSHTLRTIILAGYSCSESVLLHLIERMGVSLRVFSIAWFGGKFTDSALAALVSSCPLIEKLDIRGCRHVSVEAIQSLVDKCKRLTVLKLEGPGSWDVTDPIPSITADADRAVLATSFASSPTLAISSSTLTPSNHRRTIHRFRPITAIGQERRTLLKTIRSKFPSDELVRLEESII</sequence>
<evidence type="ECO:0008006" key="4">
    <source>
        <dbReference type="Google" id="ProtNLM"/>
    </source>
</evidence>
<evidence type="ECO:0000313" key="2">
    <source>
        <dbReference type="EMBL" id="KAH6589961.1"/>
    </source>
</evidence>
<organism evidence="2 3">
    <name type="scientific">Batrachochytrium salamandrivorans</name>
    <dbReference type="NCBI Taxonomy" id="1357716"/>
    <lineage>
        <taxon>Eukaryota</taxon>
        <taxon>Fungi</taxon>
        <taxon>Fungi incertae sedis</taxon>
        <taxon>Chytridiomycota</taxon>
        <taxon>Chytridiomycota incertae sedis</taxon>
        <taxon>Chytridiomycetes</taxon>
        <taxon>Rhizophydiales</taxon>
        <taxon>Rhizophydiales incertae sedis</taxon>
        <taxon>Batrachochytrium</taxon>
    </lineage>
</organism>
<dbReference type="Proteomes" id="UP001648503">
    <property type="component" value="Unassembled WGS sequence"/>
</dbReference>
<accession>A0ABQ8F3I6</accession>
<proteinExistence type="predicted"/>
<dbReference type="InterPro" id="IPR032675">
    <property type="entry name" value="LRR_dom_sf"/>
</dbReference>
<protein>
    <recommendedName>
        <fullName evidence="4">F-box domain-containing protein</fullName>
    </recommendedName>
</protein>
<dbReference type="SMART" id="SM00367">
    <property type="entry name" value="LRR_CC"/>
    <property type="match status" value="4"/>
</dbReference>
<dbReference type="InterPro" id="IPR006553">
    <property type="entry name" value="Leu-rich_rpt_Cys-con_subtyp"/>
</dbReference>
<dbReference type="Gene3D" id="3.80.10.10">
    <property type="entry name" value="Ribonuclease Inhibitor"/>
    <property type="match status" value="2"/>
</dbReference>
<evidence type="ECO:0000313" key="3">
    <source>
        <dbReference type="Proteomes" id="UP001648503"/>
    </source>
</evidence>
<evidence type="ECO:0000256" key="1">
    <source>
        <dbReference type="SAM" id="MobiDB-lite"/>
    </source>
</evidence>
<feature type="compositionally biased region" description="Polar residues" evidence="1">
    <location>
        <begin position="29"/>
        <end position="39"/>
    </location>
</feature>